<dbReference type="GO" id="GO:0003676">
    <property type="term" value="F:nucleic acid binding"/>
    <property type="evidence" value="ECO:0007669"/>
    <property type="project" value="InterPro"/>
</dbReference>
<dbReference type="PANTHER" id="PTHR46060">
    <property type="entry name" value="MARINER MOS1 TRANSPOSASE-LIKE PROTEIN"/>
    <property type="match status" value="1"/>
</dbReference>
<gene>
    <name evidence="2" type="ORF">GWI33_020911</name>
</gene>
<dbReference type="Gene3D" id="3.30.420.10">
    <property type="entry name" value="Ribonuclease H-like superfamily/Ribonuclease H"/>
    <property type="match status" value="1"/>
</dbReference>
<dbReference type="EMBL" id="JAACXV010014584">
    <property type="protein sequence ID" value="KAF7265841.1"/>
    <property type="molecule type" value="Genomic_DNA"/>
</dbReference>
<evidence type="ECO:0000313" key="2">
    <source>
        <dbReference type="EMBL" id="KAF7265841.1"/>
    </source>
</evidence>
<evidence type="ECO:0000256" key="1">
    <source>
        <dbReference type="SAM" id="MobiDB-lite"/>
    </source>
</evidence>
<protein>
    <recommendedName>
        <fullName evidence="4">Transposase</fullName>
    </recommendedName>
</protein>
<dbReference type="AlphaFoldDB" id="A0A834LZ55"/>
<organism evidence="2 3">
    <name type="scientific">Rhynchophorus ferrugineus</name>
    <name type="common">Red palm weevil</name>
    <name type="synonym">Curculio ferrugineus</name>
    <dbReference type="NCBI Taxonomy" id="354439"/>
    <lineage>
        <taxon>Eukaryota</taxon>
        <taxon>Metazoa</taxon>
        <taxon>Ecdysozoa</taxon>
        <taxon>Arthropoda</taxon>
        <taxon>Hexapoda</taxon>
        <taxon>Insecta</taxon>
        <taxon>Pterygota</taxon>
        <taxon>Neoptera</taxon>
        <taxon>Endopterygota</taxon>
        <taxon>Coleoptera</taxon>
        <taxon>Polyphaga</taxon>
        <taxon>Cucujiformia</taxon>
        <taxon>Curculionidae</taxon>
        <taxon>Dryophthorinae</taxon>
        <taxon>Rhynchophorus</taxon>
    </lineage>
</organism>
<dbReference type="InterPro" id="IPR052709">
    <property type="entry name" value="Transposase-MT_Hybrid"/>
</dbReference>
<name>A0A834LZ55_RHYFE</name>
<dbReference type="PANTHER" id="PTHR46060:SF1">
    <property type="entry name" value="MARINER MOS1 TRANSPOSASE-LIKE PROTEIN"/>
    <property type="match status" value="1"/>
</dbReference>
<evidence type="ECO:0008006" key="4">
    <source>
        <dbReference type="Google" id="ProtNLM"/>
    </source>
</evidence>
<accession>A0A834LZ55</accession>
<sequence>MSTEDGERSGRPKKLCAKWAPRGLTFDQKQRRVDASEQCLKMFNRNKPEFLRRYVAMDETWLHHFTPMVNPNAESNRRPHQLGCPQSNSEGNSDLAKCFKVALDRIPCDTRNIMRGASIHQQLTKWLLLLSE</sequence>
<reference evidence="2" key="1">
    <citation type="submission" date="2020-08" db="EMBL/GenBank/DDBJ databases">
        <title>Genome sequencing and assembly of the red palm weevil Rhynchophorus ferrugineus.</title>
        <authorList>
            <person name="Dias G.B."/>
            <person name="Bergman C.M."/>
            <person name="Manee M."/>
        </authorList>
    </citation>
    <scope>NUCLEOTIDE SEQUENCE</scope>
    <source>
        <strain evidence="2">AA-2017</strain>
        <tissue evidence="2">Whole larva</tissue>
    </source>
</reference>
<dbReference type="Proteomes" id="UP000625711">
    <property type="component" value="Unassembled WGS sequence"/>
</dbReference>
<dbReference type="OrthoDB" id="6428254at2759"/>
<proteinExistence type="predicted"/>
<evidence type="ECO:0000313" key="3">
    <source>
        <dbReference type="Proteomes" id="UP000625711"/>
    </source>
</evidence>
<feature type="region of interest" description="Disordered" evidence="1">
    <location>
        <begin position="72"/>
        <end position="92"/>
    </location>
</feature>
<dbReference type="InterPro" id="IPR036397">
    <property type="entry name" value="RNaseH_sf"/>
</dbReference>
<comment type="caution">
    <text evidence="2">The sequence shown here is derived from an EMBL/GenBank/DDBJ whole genome shotgun (WGS) entry which is preliminary data.</text>
</comment>
<keyword evidence="3" id="KW-1185">Reference proteome</keyword>